<organism evidence="2 3">
    <name type="scientific">Gasterosteus aculeatus aculeatus</name>
    <name type="common">three-spined stickleback</name>
    <dbReference type="NCBI Taxonomy" id="481459"/>
    <lineage>
        <taxon>Eukaryota</taxon>
        <taxon>Metazoa</taxon>
        <taxon>Chordata</taxon>
        <taxon>Craniata</taxon>
        <taxon>Vertebrata</taxon>
        <taxon>Euteleostomi</taxon>
        <taxon>Actinopterygii</taxon>
        <taxon>Neopterygii</taxon>
        <taxon>Teleostei</taxon>
        <taxon>Neoteleostei</taxon>
        <taxon>Acanthomorphata</taxon>
        <taxon>Eupercaria</taxon>
        <taxon>Perciformes</taxon>
        <taxon>Cottioidei</taxon>
        <taxon>Gasterosteales</taxon>
        <taxon>Gasterosteidae</taxon>
        <taxon>Gasterosteus</taxon>
    </lineage>
</organism>
<dbReference type="GO" id="GO:0003906">
    <property type="term" value="F:DNA-(apurinic or apyrimidinic site) endonuclease activity"/>
    <property type="evidence" value="ECO:0007669"/>
    <property type="project" value="InterPro"/>
</dbReference>
<dbReference type="eggNOG" id="ENOG502R7QZ">
    <property type="taxonomic scope" value="Eukaryota"/>
</dbReference>
<dbReference type="GO" id="GO:0035861">
    <property type="term" value="C:site of double-strand break"/>
    <property type="evidence" value="ECO:0007669"/>
    <property type="project" value="TreeGrafter"/>
</dbReference>
<evidence type="ECO:0000256" key="1">
    <source>
        <dbReference type="SAM" id="MobiDB-lite"/>
    </source>
</evidence>
<dbReference type="InterPro" id="IPR039253">
    <property type="entry name" value="APLF"/>
</dbReference>
<accession>G3Q7Z1</accession>
<dbReference type="Gene3D" id="2.60.200.20">
    <property type="match status" value="1"/>
</dbReference>
<feature type="compositionally biased region" description="Basic and acidic residues" evidence="1">
    <location>
        <begin position="147"/>
        <end position="161"/>
    </location>
</feature>
<dbReference type="SUPFAM" id="SSF49879">
    <property type="entry name" value="SMAD/FHA domain"/>
    <property type="match status" value="1"/>
</dbReference>
<reference evidence="2" key="3">
    <citation type="submission" date="2025-09" db="UniProtKB">
        <authorList>
            <consortium name="Ensembl"/>
        </authorList>
    </citation>
    <scope>IDENTIFICATION</scope>
</reference>
<keyword evidence="3" id="KW-1185">Reference proteome</keyword>
<feature type="compositionally biased region" description="Low complexity" evidence="1">
    <location>
        <begin position="241"/>
        <end position="261"/>
    </location>
</feature>
<dbReference type="InterPro" id="IPR008984">
    <property type="entry name" value="SMAD_FHA_dom_sf"/>
</dbReference>
<dbReference type="PANTHER" id="PTHR21315">
    <property type="entry name" value="APRATAXIN AND PNK-LIKE FACTOR-RELATED"/>
    <property type="match status" value="1"/>
</dbReference>
<dbReference type="Proteomes" id="UP000007635">
    <property type="component" value="Chromosome IX"/>
</dbReference>
<dbReference type="GO" id="GO:0005634">
    <property type="term" value="C:nucleus"/>
    <property type="evidence" value="ECO:0007669"/>
    <property type="project" value="TreeGrafter"/>
</dbReference>
<evidence type="ECO:0008006" key="4">
    <source>
        <dbReference type="Google" id="ProtNLM"/>
    </source>
</evidence>
<evidence type="ECO:0000313" key="3">
    <source>
        <dbReference type="Proteomes" id="UP000007635"/>
    </source>
</evidence>
<reference evidence="2" key="2">
    <citation type="submission" date="2025-08" db="UniProtKB">
        <authorList>
            <consortium name="Ensembl"/>
        </authorList>
    </citation>
    <scope>IDENTIFICATION</scope>
</reference>
<evidence type="ECO:0000313" key="2">
    <source>
        <dbReference type="Ensembl" id="ENSGACP00000026005.2"/>
    </source>
</evidence>
<dbReference type="Bgee" id="ENSGACG00000019678">
    <property type="expression patterns" value="Expressed in pharyngeal gill and 6 other cell types or tissues"/>
</dbReference>
<dbReference type="AlphaFoldDB" id="G3Q7Z1"/>
<dbReference type="STRING" id="69293.ENSGACP00000026005"/>
<feature type="region of interest" description="Disordered" evidence="1">
    <location>
        <begin position="109"/>
        <end position="177"/>
    </location>
</feature>
<sequence>MSGFDLVRVDAGGGGPIRLPPGETVLGRGPLLGVSDKRVSRLHGLLENLDGELRLKPTHLNPCFVQASPTDDPRPLQRNSWHQLRHGDLFSLLPGRLIFQVEAVGGEGRTPRNGRLFVEGGLPLDPEPDVESPPSPAQEKEEEEEEAAGRSSDERDSERPNKVQRRGGGGDAPPSVSRRRVLPAWMTAAVAAPSSSSSPKGAGRSPFHGVIGCCFFGRVCTSHHASHACLCVATVKRSRGPPTSTQPAAAKKAPPTTASSPGEAELSEEEMPRKRRRNMSDEEEESARSKT</sequence>
<dbReference type="FunFam" id="2.60.200.20:FF:000061">
    <property type="entry name" value="Zgc:165656 protein"/>
    <property type="match status" value="1"/>
</dbReference>
<protein>
    <recommendedName>
        <fullName evidence="4">PNK FHA domain-containing protein</fullName>
    </recommendedName>
</protein>
<proteinExistence type="predicted"/>
<dbReference type="Ensembl" id="ENSGACT00000026056.2">
    <property type="protein sequence ID" value="ENSGACP00000026005.2"/>
    <property type="gene ID" value="ENSGACG00000019678.2"/>
</dbReference>
<dbReference type="OMA" id="PCFYRSS"/>
<reference evidence="2 3" key="1">
    <citation type="journal article" date="2021" name="G3 (Bethesda)">
        <title>Improved contiguity of the threespine stickleback genome using long-read sequencing.</title>
        <authorList>
            <person name="Nath S."/>
            <person name="Shaw D.E."/>
            <person name="White M.A."/>
        </authorList>
    </citation>
    <scope>NUCLEOTIDE SEQUENCE [LARGE SCALE GENOMIC DNA]</scope>
    <source>
        <strain evidence="2 3">Lake Benthic</strain>
    </source>
</reference>
<dbReference type="PANTHER" id="PTHR21315:SF2">
    <property type="entry name" value="APRATAXIN AND PNK-LIKE FACTOR"/>
    <property type="match status" value="1"/>
</dbReference>
<dbReference type="InParanoid" id="G3Q7Z1"/>
<dbReference type="GO" id="GO:0008408">
    <property type="term" value="F:3'-5' exonuclease activity"/>
    <property type="evidence" value="ECO:0007669"/>
    <property type="project" value="InterPro"/>
</dbReference>
<dbReference type="GO" id="GO:0006302">
    <property type="term" value="P:double-strand break repair"/>
    <property type="evidence" value="ECO:0007669"/>
    <property type="project" value="InterPro"/>
</dbReference>
<dbReference type="GeneTree" id="ENSGT00390000010591"/>
<feature type="region of interest" description="Disordered" evidence="1">
    <location>
        <begin position="237"/>
        <end position="291"/>
    </location>
</feature>
<name>G3Q7Z1_GASAC</name>